<dbReference type="RefSeq" id="WP_314513880.1">
    <property type="nucleotide sequence ID" value="NZ_JASJOU010000008.1"/>
</dbReference>
<dbReference type="GO" id="GO:0015031">
    <property type="term" value="P:protein transport"/>
    <property type="evidence" value="ECO:0007669"/>
    <property type="project" value="UniProtKB-KW"/>
</dbReference>
<dbReference type="PROSITE" id="PS52015">
    <property type="entry name" value="TONB_CTD"/>
    <property type="match status" value="1"/>
</dbReference>
<keyword evidence="3" id="KW-0813">Transport</keyword>
<evidence type="ECO:0000313" key="14">
    <source>
        <dbReference type="Proteomes" id="UP001232063"/>
    </source>
</evidence>
<evidence type="ECO:0000313" key="13">
    <source>
        <dbReference type="EMBL" id="MDJ1503285.1"/>
    </source>
</evidence>
<comment type="similarity">
    <text evidence="2">Belongs to the TonB family.</text>
</comment>
<dbReference type="PANTHER" id="PTHR33446">
    <property type="entry name" value="PROTEIN TONB-RELATED"/>
    <property type="match status" value="1"/>
</dbReference>
<gene>
    <name evidence="13" type="ORF">QNI22_21635</name>
</gene>
<keyword evidence="14" id="KW-1185">Reference proteome</keyword>
<feature type="compositionally biased region" description="Polar residues" evidence="10">
    <location>
        <begin position="158"/>
        <end position="168"/>
    </location>
</feature>
<keyword evidence="5" id="KW-0997">Cell inner membrane</keyword>
<dbReference type="InterPro" id="IPR006260">
    <property type="entry name" value="TonB/TolA_C"/>
</dbReference>
<comment type="subcellular location">
    <subcellularLocation>
        <location evidence="1">Cell inner membrane</location>
        <topology evidence="1">Single-pass membrane protein</topology>
        <orientation evidence="1">Periplasmic side</orientation>
    </subcellularLocation>
</comment>
<dbReference type="AlphaFoldDB" id="A0AAE3R4Y4"/>
<dbReference type="Pfam" id="PF13715">
    <property type="entry name" value="CarbopepD_reg_2"/>
    <property type="match status" value="1"/>
</dbReference>
<comment type="caution">
    <text evidence="13">The sequence shown here is derived from an EMBL/GenBank/DDBJ whole genome shotgun (WGS) entry which is preliminary data.</text>
</comment>
<keyword evidence="4" id="KW-1003">Cell membrane</keyword>
<name>A0AAE3R4Y4_9BACT</name>
<evidence type="ECO:0000256" key="5">
    <source>
        <dbReference type="ARBA" id="ARBA00022519"/>
    </source>
</evidence>
<dbReference type="SUPFAM" id="SSF74653">
    <property type="entry name" value="TolA/TonB C-terminal domain"/>
    <property type="match status" value="1"/>
</dbReference>
<evidence type="ECO:0000256" key="7">
    <source>
        <dbReference type="ARBA" id="ARBA00022927"/>
    </source>
</evidence>
<evidence type="ECO:0000256" key="4">
    <source>
        <dbReference type="ARBA" id="ARBA00022475"/>
    </source>
</evidence>
<evidence type="ECO:0000259" key="12">
    <source>
        <dbReference type="PROSITE" id="PS52015"/>
    </source>
</evidence>
<organism evidence="13 14">
    <name type="scientific">Xanthocytophaga agilis</name>
    <dbReference type="NCBI Taxonomy" id="3048010"/>
    <lineage>
        <taxon>Bacteria</taxon>
        <taxon>Pseudomonadati</taxon>
        <taxon>Bacteroidota</taxon>
        <taxon>Cytophagia</taxon>
        <taxon>Cytophagales</taxon>
        <taxon>Rhodocytophagaceae</taxon>
        <taxon>Xanthocytophaga</taxon>
    </lineage>
</organism>
<evidence type="ECO:0000256" key="11">
    <source>
        <dbReference type="SAM" id="Phobius"/>
    </source>
</evidence>
<dbReference type="PANTHER" id="PTHR33446:SF2">
    <property type="entry name" value="PROTEIN TONB"/>
    <property type="match status" value="1"/>
</dbReference>
<dbReference type="Proteomes" id="UP001232063">
    <property type="component" value="Unassembled WGS sequence"/>
</dbReference>
<dbReference type="GO" id="GO:0031992">
    <property type="term" value="F:energy transducer activity"/>
    <property type="evidence" value="ECO:0007669"/>
    <property type="project" value="TreeGrafter"/>
</dbReference>
<dbReference type="Gene3D" id="2.60.40.1120">
    <property type="entry name" value="Carboxypeptidase-like, regulatory domain"/>
    <property type="match status" value="1"/>
</dbReference>
<feature type="domain" description="TonB C-terminal" evidence="12">
    <location>
        <begin position="396"/>
        <end position="488"/>
    </location>
</feature>
<dbReference type="InterPro" id="IPR051045">
    <property type="entry name" value="TonB-dependent_transducer"/>
</dbReference>
<dbReference type="EMBL" id="JASJOU010000008">
    <property type="protein sequence ID" value="MDJ1503285.1"/>
    <property type="molecule type" value="Genomic_DNA"/>
</dbReference>
<proteinExistence type="inferred from homology"/>
<feature type="transmembrane region" description="Helical" evidence="11">
    <location>
        <begin position="96"/>
        <end position="116"/>
    </location>
</feature>
<evidence type="ECO:0000256" key="6">
    <source>
        <dbReference type="ARBA" id="ARBA00022692"/>
    </source>
</evidence>
<dbReference type="SUPFAM" id="SSF49464">
    <property type="entry name" value="Carboxypeptidase regulatory domain-like"/>
    <property type="match status" value="1"/>
</dbReference>
<evidence type="ECO:0000256" key="10">
    <source>
        <dbReference type="SAM" id="MobiDB-lite"/>
    </source>
</evidence>
<dbReference type="Gene3D" id="3.30.1150.10">
    <property type="match status" value="1"/>
</dbReference>
<dbReference type="InterPro" id="IPR037682">
    <property type="entry name" value="TonB_C"/>
</dbReference>
<evidence type="ECO:0000256" key="9">
    <source>
        <dbReference type="ARBA" id="ARBA00023136"/>
    </source>
</evidence>
<keyword evidence="6 11" id="KW-0812">Transmembrane</keyword>
<dbReference type="Pfam" id="PF03544">
    <property type="entry name" value="TonB_C"/>
    <property type="match status" value="1"/>
</dbReference>
<accession>A0AAE3R4Y4</accession>
<keyword evidence="9 11" id="KW-0472">Membrane</keyword>
<sequence>MTRHKKNSPSLQSPLSQDIIEKYLFSKENSDISYPVESKLANDAFTADAVDGLGTQQSAQQMKGNMNDLKSRLHQRISQQKQKRGGISIPFGMQPYAIAASVALLLCCAVVVMFNVKYSEKITPSLAKTQNEHPVVSSNATPLANERNQNEIALEQAPSYQEPATTNSEFKKSDKVEADKNVTKSFLATSEKHKAVITRAENVLESTVIESKDKSPATTATATMMAKEDLPVATSNQPVLLEEKMAVPPTESVQGNSFASVKPSAQKNTTAIDDSNTFAKSKVKATTGGVQTPRIVKGRVVDAEDGMAIPGTVVTVKGTNITTYTNQNGEYAITVPADGELAFSFVGYITYRIPVDQHGTINASLSPDMKSLSEVVVIGSEDEKSGKTAYTPAQPEKGMPEFMKTIEQKLEASPNAGSYGSGTIKIGFTVEPDGSLTNVKVLKSIGGESDQTAVQAVKDASRWTPAQENGKPVSQKMKIRIPFKNKKK</sequence>
<reference evidence="13" key="1">
    <citation type="submission" date="2023-05" db="EMBL/GenBank/DDBJ databases">
        <authorList>
            <person name="Zhang X."/>
        </authorList>
    </citation>
    <scope>NUCLEOTIDE SEQUENCE</scope>
    <source>
        <strain evidence="13">BD1B2-1</strain>
    </source>
</reference>
<dbReference type="GO" id="GO:0098797">
    <property type="term" value="C:plasma membrane protein complex"/>
    <property type="evidence" value="ECO:0007669"/>
    <property type="project" value="TreeGrafter"/>
</dbReference>
<keyword evidence="7" id="KW-0653">Protein transport</keyword>
<keyword evidence="8 11" id="KW-1133">Transmembrane helix</keyword>
<protein>
    <submittedName>
        <fullName evidence="13">TonB family protein</fullName>
    </submittedName>
</protein>
<dbReference type="InterPro" id="IPR008969">
    <property type="entry name" value="CarboxyPept-like_regulatory"/>
</dbReference>
<evidence type="ECO:0000256" key="2">
    <source>
        <dbReference type="ARBA" id="ARBA00006555"/>
    </source>
</evidence>
<evidence type="ECO:0000256" key="1">
    <source>
        <dbReference type="ARBA" id="ARBA00004383"/>
    </source>
</evidence>
<dbReference type="GO" id="GO:0055085">
    <property type="term" value="P:transmembrane transport"/>
    <property type="evidence" value="ECO:0007669"/>
    <property type="project" value="InterPro"/>
</dbReference>
<evidence type="ECO:0000256" key="3">
    <source>
        <dbReference type="ARBA" id="ARBA00022448"/>
    </source>
</evidence>
<evidence type="ECO:0000256" key="8">
    <source>
        <dbReference type="ARBA" id="ARBA00022989"/>
    </source>
</evidence>
<dbReference type="NCBIfam" id="TIGR01352">
    <property type="entry name" value="tonB_Cterm"/>
    <property type="match status" value="1"/>
</dbReference>
<feature type="region of interest" description="Disordered" evidence="10">
    <location>
        <begin position="153"/>
        <end position="175"/>
    </location>
</feature>